<proteinExistence type="predicted"/>
<name>A0A545AHU5_9ACTN</name>
<keyword evidence="7" id="KW-1185">Reference proteome</keyword>
<evidence type="ECO:0000256" key="5">
    <source>
        <dbReference type="SAM" id="Phobius"/>
    </source>
</evidence>
<reference evidence="6 7" key="1">
    <citation type="submission" date="2019-07" db="EMBL/GenBank/DDBJ databases">
        <title>Cryptosporangium phraense sp. nov., isolated from plant litter.</title>
        <authorList>
            <person name="Suriyachadkun C."/>
        </authorList>
    </citation>
    <scope>NUCLEOTIDE SEQUENCE [LARGE SCALE GENOMIC DNA]</scope>
    <source>
        <strain evidence="6 7">A-T 5661</strain>
    </source>
</reference>
<evidence type="ECO:0000256" key="2">
    <source>
        <dbReference type="ARBA" id="ARBA00022692"/>
    </source>
</evidence>
<feature type="transmembrane region" description="Helical" evidence="5">
    <location>
        <begin position="71"/>
        <end position="91"/>
    </location>
</feature>
<keyword evidence="4 5" id="KW-0472">Membrane</keyword>
<dbReference type="InParanoid" id="A0A545AHU5"/>
<accession>A0A545AHU5</accession>
<sequence>MNALAHVVTLVAVAAYALSGAGALARLPVIRTGMAAVGVPERWLIFPIGTLKLAGAAGLLIGLLGVPSVGAAAAVGLVLYFTCAVAFHLRAGDYSPQFVLANLLLALAVVEVVVFR</sequence>
<evidence type="ECO:0000313" key="6">
    <source>
        <dbReference type="EMBL" id="TQS40897.1"/>
    </source>
</evidence>
<dbReference type="GO" id="GO:0016020">
    <property type="term" value="C:membrane"/>
    <property type="evidence" value="ECO:0007669"/>
    <property type="project" value="UniProtKB-SubCell"/>
</dbReference>
<dbReference type="EMBL" id="VIRS01000032">
    <property type="protein sequence ID" value="TQS40897.1"/>
    <property type="molecule type" value="Genomic_DNA"/>
</dbReference>
<comment type="caution">
    <text evidence="6">The sequence shown here is derived from an EMBL/GenBank/DDBJ whole genome shotgun (WGS) entry which is preliminary data.</text>
</comment>
<dbReference type="InterPro" id="IPR032808">
    <property type="entry name" value="DoxX"/>
</dbReference>
<keyword evidence="3 5" id="KW-1133">Transmembrane helix</keyword>
<feature type="transmembrane region" description="Helical" evidence="5">
    <location>
        <begin position="43"/>
        <end position="64"/>
    </location>
</feature>
<organism evidence="6 7">
    <name type="scientific">Cryptosporangium phraense</name>
    <dbReference type="NCBI Taxonomy" id="2593070"/>
    <lineage>
        <taxon>Bacteria</taxon>
        <taxon>Bacillati</taxon>
        <taxon>Actinomycetota</taxon>
        <taxon>Actinomycetes</taxon>
        <taxon>Cryptosporangiales</taxon>
        <taxon>Cryptosporangiaceae</taxon>
        <taxon>Cryptosporangium</taxon>
    </lineage>
</organism>
<dbReference type="Proteomes" id="UP000317982">
    <property type="component" value="Unassembled WGS sequence"/>
</dbReference>
<keyword evidence="2 5" id="KW-0812">Transmembrane</keyword>
<comment type="subcellular location">
    <subcellularLocation>
        <location evidence="1">Membrane</location>
        <topology evidence="1">Multi-pass membrane protein</topology>
    </subcellularLocation>
</comment>
<evidence type="ECO:0000256" key="1">
    <source>
        <dbReference type="ARBA" id="ARBA00004141"/>
    </source>
</evidence>
<evidence type="ECO:0000256" key="4">
    <source>
        <dbReference type="ARBA" id="ARBA00023136"/>
    </source>
</evidence>
<gene>
    <name evidence="6" type="ORF">FL583_32225</name>
</gene>
<dbReference type="RefSeq" id="WP_142708661.1">
    <property type="nucleotide sequence ID" value="NZ_VIRS01000032.1"/>
</dbReference>
<dbReference type="AlphaFoldDB" id="A0A545AHU5"/>
<feature type="transmembrane region" description="Helical" evidence="5">
    <location>
        <begin position="97"/>
        <end position="115"/>
    </location>
</feature>
<evidence type="ECO:0000313" key="7">
    <source>
        <dbReference type="Proteomes" id="UP000317982"/>
    </source>
</evidence>
<dbReference type="Pfam" id="PF13564">
    <property type="entry name" value="DoxX_2"/>
    <property type="match status" value="1"/>
</dbReference>
<protein>
    <submittedName>
        <fullName evidence="6">DoxX family protein</fullName>
    </submittedName>
</protein>
<evidence type="ECO:0000256" key="3">
    <source>
        <dbReference type="ARBA" id="ARBA00022989"/>
    </source>
</evidence>